<reference evidence="1" key="1">
    <citation type="journal article" date="2016" name="Gigascience">
        <title>De novo construction of an expanded transcriptome assembly for the western tarnished plant bug, Lygus hesperus.</title>
        <authorList>
            <person name="Tassone E.E."/>
            <person name="Geib S.M."/>
            <person name="Hall B."/>
            <person name="Fabrick J.A."/>
            <person name="Brent C.S."/>
            <person name="Hull J.J."/>
        </authorList>
    </citation>
    <scope>NUCLEOTIDE SEQUENCE</scope>
</reference>
<protein>
    <submittedName>
        <fullName evidence="1">Uncharacterized protein</fullName>
    </submittedName>
</protein>
<gene>
    <name evidence="1" type="ORF">g.84001</name>
</gene>
<name>A0A146KP84_LYGHE</name>
<accession>A0A146KP84</accession>
<organism evidence="1">
    <name type="scientific">Lygus hesperus</name>
    <name type="common">Western plant bug</name>
    <dbReference type="NCBI Taxonomy" id="30085"/>
    <lineage>
        <taxon>Eukaryota</taxon>
        <taxon>Metazoa</taxon>
        <taxon>Ecdysozoa</taxon>
        <taxon>Arthropoda</taxon>
        <taxon>Hexapoda</taxon>
        <taxon>Insecta</taxon>
        <taxon>Pterygota</taxon>
        <taxon>Neoptera</taxon>
        <taxon>Paraneoptera</taxon>
        <taxon>Hemiptera</taxon>
        <taxon>Heteroptera</taxon>
        <taxon>Panheteroptera</taxon>
        <taxon>Cimicomorpha</taxon>
        <taxon>Miridae</taxon>
        <taxon>Mirini</taxon>
        <taxon>Lygus</taxon>
    </lineage>
</organism>
<evidence type="ECO:0000313" key="1">
    <source>
        <dbReference type="EMBL" id="JAP97081.1"/>
    </source>
</evidence>
<sequence>MKMEFDNVCTNMQGNLRSLQKSFGIKFCDVDRDHDEEVGKIAQTLESLIKERSMDQDSIRRMHMLLLLNTKWEHMAYFEEDKHYCHLLNSIPVLSRYLYFKLVSTLQWHVYLGEVVLHFPEFLVREILTSLEADLKYIDSKCAVPFVYSLLSNLFHKIMYLQEHCKHRVTEFVKIFTSISKFNFEGIIAEMDCSQEKKHQYWGYVYRMLLDLVRFCIERIQNWEIKSDDFYAYSCDYNYAVWPQAKYESCRGKLCLGTIANKCIAVSEIVSVHVYMSWMEVDIIEDFVEKTLQTCVRETAYKTRQAIASVPELHNSVAGLTVLEKRIAEIELKPVTEEDEIAKSDADTILMNLFNPKKTQAKWLRGLINIGIFESAPHMKVVSENACLIDADTMTVLLNSAVKYISNISIEETEHEIIRNTLKTCLKALSPPDQLTVLSKFTKANCMMSPLVSPSFTDRTTVLFNKIVKDDENTDDLHTEMVWLAIENCEALFKRAINECLSSRHKAALIMSLIQFIAPAADYTIPPNNLSLSFNHILTLMKTVKDSSSLKLKDDFLHIVQIACEMKICSAENLLYDHITPMMAPAMSELKANDMNYFLDIILVLEPLCKPCKVLYIALLIKVLNRFRPKINNFSMQLVSISTKCITLLENAMTEVERRDQGNDIKWLKSMAEKAPPLTTQYLAAVLRSGDKDETKDKALFWSYRGLGHGKQLVDLKPHERAELVTSTLKILPSLTMKEWERIGGGSLADFEQTKYIYFVLVDSLLVLLQVPAMMQNLACFGNIITNFIHYVKTNLLPKMKSKKGRLSVPFFREKLELLTSVLPSELEESKRPQLLHLDQCFMDLSKITPVKVDNDAEEMET</sequence>
<dbReference type="EMBL" id="GDHC01021547">
    <property type="protein sequence ID" value="JAP97081.1"/>
    <property type="molecule type" value="Transcribed_RNA"/>
</dbReference>
<dbReference type="AlphaFoldDB" id="A0A146KP84"/>
<proteinExistence type="predicted"/>